<comment type="similarity">
    <text evidence="6">Belongs to the TVP38/TMEM64 family.</text>
</comment>
<keyword evidence="9" id="KW-1185">Reference proteome</keyword>
<feature type="domain" description="VTT" evidence="7">
    <location>
        <begin position="35"/>
        <end position="153"/>
    </location>
</feature>
<keyword evidence="4 6" id="KW-1133">Transmembrane helix</keyword>
<evidence type="ECO:0000256" key="3">
    <source>
        <dbReference type="ARBA" id="ARBA00022692"/>
    </source>
</evidence>
<dbReference type="PANTHER" id="PTHR12677">
    <property type="entry name" value="GOLGI APPARATUS MEMBRANE PROTEIN TVP38-RELATED"/>
    <property type="match status" value="1"/>
</dbReference>
<feature type="transmembrane region" description="Helical" evidence="6">
    <location>
        <begin position="133"/>
        <end position="152"/>
    </location>
</feature>
<feature type="transmembrane region" description="Helical" evidence="6">
    <location>
        <begin position="48"/>
        <end position="72"/>
    </location>
</feature>
<dbReference type="InterPro" id="IPR032816">
    <property type="entry name" value="VTT_dom"/>
</dbReference>
<evidence type="ECO:0000256" key="4">
    <source>
        <dbReference type="ARBA" id="ARBA00022989"/>
    </source>
</evidence>
<evidence type="ECO:0000256" key="6">
    <source>
        <dbReference type="RuleBase" id="RU366058"/>
    </source>
</evidence>
<dbReference type="Pfam" id="PF09335">
    <property type="entry name" value="VTT_dom"/>
    <property type="match status" value="1"/>
</dbReference>
<feature type="transmembrane region" description="Helical" evidence="6">
    <location>
        <begin position="16"/>
        <end position="42"/>
    </location>
</feature>
<keyword evidence="3 6" id="KW-0812">Transmembrane</keyword>
<accession>A0A371J5K1</accession>
<dbReference type="InterPro" id="IPR015414">
    <property type="entry name" value="TMEM64"/>
</dbReference>
<comment type="caution">
    <text evidence="8">The sequence shown here is derived from an EMBL/GenBank/DDBJ whole genome shotgun (WGS) entry which is preliminary data.</text>
</comment>
<evidence type="ECO:0000256" key="5">
    <source>
        <dbReference type="ARBA" id="ARBA00023136"/>
    </source>
</evidence>
<dbReference type="Proteomes" id="UP000215694">
    <property type="component" value="Unassembled WGS sequence"/>
</dbReference>
<comment type="caution">
    <text evidence="6">Lacks conserved residue(s) required for the propagation of feature annotation.</text>
</comment>
<organism evidence="8 9">
    <name type="scientific">Romboutsia weinsteinii</name>
    <dbReference type="NCBI Taxonomy" id="2020949"/>
    <lineage>
        <taxon>Bacteria</taxon>
        <taxon>Bacillati</taxon>
        <taxon>Bacillota</taxon>
        <taxon>Clostridia</taxon>
        <taxon>Peptostreptococcales</taxon>
        <taxon>Peptostreptococcaceae</taxon>
        <taxon>Romboutsia</taxon>
    </lineage>
</organism>
<proteinExistence type="inferred from homology"/>
<protein>
    <recommendedName>
        <fullName evidence="6">TVP38/TMEM64 family membrane protein</fullName>
    </recommendedName>
</protein>
<reference evidence="8 9" key="1">
    <citation type="journal article" date="2017" name="Genome Announc.">
        <title>Draft Genome Sequence of Romboutsia weinsteinii sp. nov. Strain CCRI-19649(T) Isolated from Surface Water.</title>
        <authorList>
            <person name="Maheux A.F."/>
            <person name="Boudreau D.K."/>
            <person name="Berube E."/>
            <person name="Boissinot M."/>
            <person name="Cantin P."/>
            <person name="Raymond F."/>
            <person name="Corbeil J."/>
            <person name="Omar R.F."/>
            <person name="Bergeron M.G."/>
        </authorList>
    </citation>
    <scope>NUCLEOTIDE SEQUENCE [LARGE SCALE GENOMIC DNA]</scope>
    <source>
        <strain evidence="8 9">CCRI-19649</strain>
    </source>
</reference>
<dbReference type="AlphaFoldDB" id="A0A371J5K1"/>
<evidence type="ECO:0000256" key="2">
    <source>
        <dbReference type="ARBA" id="ARBA00022475"/>
    </source>
</evidence>
<evidence type="ECO:0000259" key="7">
    <source>
        <dbReference type="Pfam" id="PF09335"/>
    </source>
</evidence>
<evidence type="ECO:0000313" key="9">
    <source>
        <dbReference type="Proteomes" id="UP000215694"/>
    </source>
</evidence>
<keyword evidence="2 6" id="KW-1003">Cell membrane</keyword>
<dbReference type="EMBL" id="NOJY02000009">
    <property type="protein sequence ID" value="RDY27984.1"/>
    <property type="molecule type" value="Genomic_DNA"/>
</dbReference>
<gene>
    <name evidence="8" type="ORF">CHL78_006685</name>
</gene>
<evidence type="ECO:0000313" key="8">
    <source>
        <dbReference type="EMBL" id="RDY27984.1"/>
    </source>
</evidence>
<name>A0A371J5K1_9FIRM</name>
<feature type="transmembrane region" description="Helical" evidence="6">
    <location>
        <begin position="158"/>
        <end position="178"/>
    </location>
</feature>
<comment type="subcellular location">
    <subcellularLocation>
        <location evidence="1 6">Cell membrane</location>
        <topology evidence="1 6">Multi-pass membrane protein</topology>
    </subcellularLocation>
</comment>
<evidence type="ECO:0000256" key="1">
    <source>
        <dbReference type="ARBA" id="ARBA00004651"/>
    </source>
</evidence>
<dbReference type="PANTHER" id="PTHR12677:SF55">
    <property type="entry name" value="UNDECAPRENYL PHOSPHATE TRANSPORTER SAOUHSC_00901-RELATED"/>
    <property type="match status" value="1"/>
</dbReference>
<dbReference type="GO" id="GO:0005886">
    <property type="term" value="C:plasma membrane"/>
    <property type="evidence" value="ECO:0007669"/>
    <property type="project" value="UniProtKB-SubCell"/>
</dbReference>
<keyword evidence="5 6" id="KW-0472">Membrane</keyword>
<sequence length="197" mass="22344">MIFMEQILYSISEYKLLAMVAGFVIVGVETFIPMIPLLAIIIANAFIFGMWIGFIISWTGSSAASVFLYYVANRFSKAKIFRKYKDITQTEKMSEFIKKQGFNTIFISYACPFIPDFLVTITSGFVGLDIKSFISGMVCGKFVMFLLISYIGEDVGSFFSNPIKIILFAIVIMASWIIGNRVNNKIHETDIKNKEYK</sequence>